<evidence type="ECO:0000259" key="5">
    <source>
        <dbReference type="PROSITE" id="PS50043"/>
    </source>
</evidence>
<proteinExistence type="predicted"/>
<feature type="domain" description="HTH luxR-type" evidence="5">
    <location>
        <begin position="171"/>
        <end position="236"/>
    </location>
</feature>
<dbReference type="CDD" id="cd06170">
    <property type="entry name" value="LuxR_C_like"/>
    <property type="match status" value="1"/>
</dbReference>
<dbReference type="EMBL" id="AP019620">
    <property type="protein sequence ID" value="BBJ46394.1"/>
    <property type="molecule type" value="Genomic_DNA"/>
</dbReference>
<reference evidence="6 7" key="1">
    <citation type="journal article" date="2020" name="Int. J. Syst. Evol. Microbiol.">
        <title>Reclassification of Streptomyces castelarensis and Streptomyces sporoclivatus as later heterotypic synonyms of Streptomyces antimycoticus.</title>
        <authorList>
            <person name="Komaki H."/>
            <person name="Tamura T."/>
        </authorList>
    </citation>
    <scope>NUCLEOTIDE SEQUENCE [LARGE SCALE GENOMIC DNA]</scope>
    <source>
        <strain evidence="6 7">NBRC 100767</strain>
    </source>
</reference>
<feature type="compositionally biased region" description="Basic and acidic residues" evidence="4">
    <location>
        <begin position="253"/>
        <end position="273"/>
    </location>
</feature>
<dbReference type="PROSITE" id="PS50043">
    <property type="entry name" value="HTH_LUXR_2"/>
    <property type="match status" value="1"/>
</dbReference>
<evidence type="ECO:0000256" key="3">
    <source>
        <dbReference type="ARBA" id="ARBA00023163"/>
    </source>
</evidence>
<evidence type="ECO:0000313" key="6">
    <source>
        <dbReference type="EMBL" id="BBJ46394.1"/>
    </source>
</evidence>
<dbReference type="PANTHER" id="PTHR44688:SF16">
    <property type="entry name" value="DNA-BINDING TRANSCRIPTIONAL ACTIVATOR DEVR_DOSR"/>
    <property type="match status" value="1"/>
</dbReference>
<dbReference type="Gene3D" id="1.10.10.10">
    <property type="entry name" value="Winged helix-like DNA-binding domain superfamily/Winged helix DNA-binding domain"/>
    <property type="match status" value="1"/>
</dbReference>
<dbReference type="Proteomes" id="UP000463951">
    <property type="component" value="Chromosome"/>
</dbReference>
<dbReference type="AlphaFoldDB" id="A0A499UWQ0"/>
<dbReference type="SUPFAM" id="SSF46894">
    <property type="entry name" value="C-terminal effector domain of the bipartite response regulators"/>
    <property type="match status" value="1"/>
</dbReference>
<dbReference type="InterPro" id="IPR000792">
    <property type="entry name" value="Tscrpt_reg_LuxR_C"/>
</dbReference>
<protein>
    <recommendedName>
        <fullName evidence="5">HTH luxR-type domain-containing protein</fullName>
    </recommendedName>
</protein>
<sequence>MDLTAAVDVIRAPLGEILPRLSDALSETIAHRALAELSGNCPHSPFKTHGHPPGDPGSAITTVEMAALAPSARAEGSRQGRARMAGAEVPVLALYSDATAPGALLVLVLTEEPPVPVGSVAAARILWDLVTAHRDRMAAEAVPGTLAQSRAAAAARATAIAELVDAHGAALSALLGVLRRRELEVLEELARGRRNRQIAQELRISESTVKFHVANILEKLGVTSRGEAACWPIRGGRPDPEPPVTVRTPRATSADKPRARDVSWLRDGERSVS</sequence>
<dbReference type="InterPro" id="IPR036388">
    <property type="entry name" value="WH-like_DNA-bd_sf"/>
</dbReference>
<dbReference type="GO" id="GO:0003677">
    <property type="term" value="F:DNA binding"/>
    <property type="evidence" value="ECO:0007669"/>
    <property type="project" value="UniProtKB-KW"/>
</dbReference>
<dbReference type="PRINTS" id="PR00038">
    <property type="entry name" value="HTHLUXR"/>
</dbReference>
<dbReference type="GO" id="GO:0006355">
    <property type="term" value="P:regulation of DNA-templated transcription"/>
    <property type="evidence" value="ECO:0007669"/>
    <property type="project" value="InterPro"/>
</dbReference>
<dbReference type="PANTHER" id="PTHR44688">
    <property type="entry name" value="DNA-BINDING TRANSCRIPTIONAL ACTIVATOR DEVR_DOSR"/>
    <property type="match status" value="1"/>
</dbReference>
<evidence type="ECO:0000256" key="1">
    <source>
        <dbReference type="ARBA" id="ARBA00023015"/>
    </source>
</evidence>
<keyword evidence="3" id="KW-0804">Transcription</keyword>
<dbReference type="SMART" id="SM00421">
    <property type="entry name" value="HTH_LUXR"/>
    <property type="match status" value="1"/>
</dbReference>
<organism evidence="6 7">
    <name type="scientific">Streptomyces antimycoticus</name>
    <dbReference type="NCBI Taxonomy" id="68175"/>
    <lineage>
        <taxon>Bacteria</taxon>
        <taxon>Bacillati</taxon>
        <taxon>Actinomycetota</taxon>
        <taxon>Actinomycetes</taxon>
        <taxon>Kitasatosporales</taxon>
        <taxon>Streptomycetaceae</taxon>
        <taxon>Streptomyces</taxon>
        <taxon>Streptomyces violaceusniger group</taxon>
    </lineage>
</organism>
<feature type="region of interest" description="Disordered" evidence="4">
    <location>
        <begin position="232"/>
        <end position="273"/>
    </location>
</feature>
<evidence type="ECO:0000313" key="7">
    <source>
        <dbReference type="Proteomes" id="UP000463951"/>
    </source>
</evidence>
<accession>A0A499UWQ0</accession>
<keyword evidence="1" id="KW-0805">Transcription regulation</keyword>
<evidence type="ECO:0000256" key="2">
    <source>
        <dbReference type="ARBA" id="ARBA00023125"/>
    </source>
</evidence>
<dbReference type="PROSITE" id="PS00622">
    <property type="entry name" value="HTH_LUXR_1"/>
    <property type="match status" value="1"/>
</dbReference>
<keyword evidence="2" id="KW-0238">DNA-binding</keyword>
<dbReference type="Pfam" id="PF00196">
    <property type="entry name" value="GerE"/>
    <property type="match status" value="1"/>
</dbReference>
<evidence type="ECO:0000256" key="4">
    <source>
        <dbReference type="SAM" id="MobiDB-lite"/>
    </source>
</evidence>
<name>A0A499UWQ0_9ACTN</name>
<gene>
    <name evidence="6" type="ORF">SSPO_091120</name>
</gene>
<dbReference type="InterPro" id="IPR016032">
    <property type="entry name" value="Sig_transdc_resp-reg_C-effctor"/>
</dbReference>